<sequence>MKIGYLEPELFDMAAGWMLALTPGGVDQDLQRLGHHRILRPMFPYDDNFLPDLSARQIPASNASWPAATEEETSAPN</sequence>
<organism evidence="2 3">
    <name type="scientific">Renibacterium salmoninarum (strain ATCC 33209 / DSM 20767 / JCM 11484 / NBRC 15589 / NCIMB 2235)</name>
    <dbReference type="NCBI Taxonomy" id="288705"/>
    <lineage>
        <taxon>Bacteria</taxon>
        <taxon>Bacillati</taxon>
        <taxon>Actinomycetota</taxon>
        <taxon>Actinomycetes</taxon>
        <taxon>Micrococcales</taxon>
        <taxon>Micrococcaceae</taxon>
        <taxon>Renibacterium</taxon>
    </lineage>
</organism>
<reference evidence="3" key="1">
    <citation type="journal article" date="2008" name="J. Bacteriol.">
        <title>Genome sequence of the fish pathogen Renibacterium salmoninarum suggests reductive evolution away from an environmental Arthrobacter ancestor.</title>
        <authorList>
            <person name="Wiens G.D."/>
            <person name="Rockey D.D."/>
            <person name="Wu Z."/>
            <person name="Chang J."/>
            <person name="Levy R."/>
            <person name="Crane S."/>
            <person name="Chen D.S."/>
            <person name="Capri G.R."/>
            <person name="Burnett J.R."/>
            <person name="Sudheesh P.S."/>
            <person name="Schipma M.J."/>
            <person name="Burd H."/>
            <person name="Bhattacharyya A."/>
            <person name="Rhodes L.D."/>
            <person name="Kaul R."/>
            <person name="Strom M.S."/>
        </authorList>
    </citation>
    <scope>NUCLEOTIDE SEQUENCE [LARGE SCALE GENOMIC DNA]</scope>
    <source>
        <strain evidence="3">ATCC 33209 / DSM 20767 / JCM 11484 / NBRC 15589 / NCIMB 2235</strain>
    </source>
</reference>
<dbReference type="InterPro" id="IPR010799">
    <property type="entry name" value="MlrC_C"/>
</dbReference>
<dbReference type="EMBL" id="CP000910">
    <property type="protein sequence ID" value="ABY24499.1"/>
    <property type="molecule type" value="Genomic_DNA"/>
</dbReference>
<dbReference type="KEGG" id="rsa:RSal33209_2774"/>
<evidence type="ECO:0000313" key="3">
    <source>
        <dbReference type="Proteomes" id="UP000002007"/>
    </source>
</evidence>
<dbReference type="Proteomes" id="UP000002007">
    <property type="component" value="Chromosome"/>
</dbReference>
<evidence type="ECO:0000259" key="1">
    <source>
        <dbReference type="Pfam" id="PF07171"/>
    </source>
</evidence>
<protein>
    <recommendedName>
        <fullName evidence="1">Microcystin LR degradation protein MlrC C-terminal domain-containing protein</fullName>
    </recommendedName>
</protein>
<dbReference type="AlphaFoldDB" id="A9WTH8"/>
<dbReference type="Pfam" id="PF07171">
    <property type="entry name" value="MlrC_C"/>
    <property type="match status" value="1"/>
</dbReference>
<accession>A9WTH8</accession>
<keyword evidence="3" id="KW-1185">Reference proteome</keyword>
<dbReference type="HOGENOM" id="CLU_2635548_0_0_11"/>
<name>A9WTH8_RENSM</name>
<feature type="domain" description="Microcystin LR degradation protein MlrC C-terminal" evidence="1">
    <location>
        <begin position="2"/>
        <end position="37"/>
    </location>
</feature>
<proteinExistence type="predicted"/>
<evidence type="ECO:0000313" key="2">
    <source>
        <dbReference type="EMBL" id="ABY24499.1"/>
    </source>
</evidence>
<dbReference type="STRING" id="288705.RSal33209_2774"/>
<dbReference type="eggNOG" id="COG5476">
    <property type="taxonomic scope" value="Bacteria"/>
</dbReference>
<gene>
    <name evidence="2" type="ordered locus">RSal33209_2774</name>
</gene>